<keyword evidence="2" id="KW-0521">NADP</keyword>
<sequence length="290" mass="32457">MRVLVLGAGGMAGHVITLSLAAKGYCVTGFARRELPFCDTIIADACDIKKLESVLENYNFDAVVNCIGVLNRAVDDRPYTGIWLNSCLPHLLAELTANTPARIIHLSTDCVFSGHESGNYQEDSFRSADTLYGRSKALGELNDAKNLTFRTSIIGPDTNKAGIGLFNWFMRQLGQVQGYTRAIWTGVTTVVLAEAIAMALERNLTGLYHLVNDIKIDKYNLLRLFNSLRAVPVAIHPDDRICEDKSMLNCRTDFPFQVPPYEQMVAEMGKWIIDHKAQYPHYFAKEQLYE</sequence>
<comment type="similarity">
    <text evidence="1 2">Belongs to the dTDP-4-dehydrorhamnose reductase family.</text>
</comment>
<gene>
    <name evidence="4" type="ORF">KL86SPO_70530</name>
</gene>
<dbReference type="PANTHER" id="PTHR10491:SF4">
    <property type="entry name" value="METHIONINE ADENOSYLTRANSFERASE 2 SUBUNIT BETA"/>
    <property type="match status" value="1"/>
</dbReference>
<dbReference type="UniPathway" id="UPA00124"/>
<dbReference type="Gene3D" id="3.40.50.720">
    <property type="entry name" value="NAD(P)-binding Rossmann-like Domain"/>
    <property type="match status" value="1"/>
</dbReference>
<reference evidence="4" key="1">
    <citation type="submission" date="2016-08" db="EMBL/GenBank/DDBJ databases">
        <authorList>
            <person name="Seilhamer J.J."/>
        </authorList>
    </citation>
    <scope>NUCLEOTIDE SEQUENCE</scope>
    <source>
        <strain evidence="4">86</strain>
    </source>
</reference>
<dbReference type="AlphaFoldDB" id="A0A212M1I4"/>
<dbReference type="GO" id="GO:0005829">
    <property type="term" value="C:cytosol"/>
    <property type="evidence" value="ECO:0007669"/>
    <property type="project" value="TreeGrafter"/>
</dbReference>
<dbReference type="EC" id="1.1.1.133" evidence="2"/>
<proteinExistence type="inferred from homology"/>
<dbReference type="InterPro" id="IPR036291">
    <property type="entry name" value="NAD(P)-bd_dom_sf"/>
</dbReference>
<evidence type="ECO:0000313" key="4">
    <source>
        <dbReference type="EMBL" id="SCM83672.1"/>
    </source>
</evidence>
<keyword evidence="2 4" id="KW-0560">Oxidoreductase</keyword>
<accession>A0A212M1I4</accession>
<organism evidence="4">
    <name type="scientific">uncultured Sporomusa sp</name>
    <dbReference type="NCBI Taxonomy" id="307249"/>
    <lineage>
        <taxon>Bacteria</taxon>
        <taxon>Bacillati</taxon>
        <taxon>Bacillota</taxon>
        <taxon>Negativicutes</taxon>
        <taxon>Selenomonadales</taxon>
        <taxon>Sporomusaceae</taxon>
        <taxon>Sporomusa</taxon>
        <taxon>environmental samples</taxon>
    </lineage>
</organism>
<dbReference type="InterPro" id="IPR005913">
    <property type="entry name" value="dTDP_dehydrorham_reduct"/>
</dbReference>
<dbReference type="SUPFAM" id="SSF51735">
    <property type="entry name" value="NAD(P)-binding Rossmann-fold domains"/>
    <property type="match status" value="1"/>
</dbReference>
<dbReference type="RefSeq" id="WP_288186041.1">
    <property type="nucleotide sequence ID" value="NZ_LT608335.1"/>
</dbReference>
<dbReference type="GO" id="GO:0019305">
    <property type="term" value="P:dTDP-rhamnose biosynthetic process"/>
    <property type="evidence" value="ECO:0007669"/>
    <property type="project" value="UniProtKB-UniPathway"/>
</dbReference>
<dbReference type="EMBL" id="FMJE01000007">
    <property type="protein sequence ID" value="SCM83672.1"/>
    <property type="molecule type" value="Genomic_DNA"/>
</dbReference>
<protein>
    <recommendedName>
        <fullName evidence="2">dTDP-4-dehydrorhamnose reductase</fullName>
        <ecNumber evidence="2">1.1.1.133</ecNumber>
    </recommendedName>
</protein>
<comment type="pathway">
    <text evidence="2">Carbohydrate biosynthesis; dTDP-L-rhamnose biosynthesis.</text>
</comment>
<dbReference type="GO" id="GO:0008831">
    <property type="term" value="F:dTDP-4-dehydrorhamnose reductase activity"/>
    <property type="evidence" value="ECO:0007669"/>
    <property type="project" value="UniProtKB-EC"/>
</dbReference>
<dbReference type="InterPro" id="IPR029903">
    <property type="entry name" value="RmlD-like-bd"/>
</dbReference>
<evidence type="ECO:0000259" key="3">
    <source>
        <dbReference type="Pfam" id="PF04321"/>
    </source>
</evidence>
<evidence type="ECO:0000256" key="1">
    <source>
        <dbReference type="ARBA" id="ARBA00010944"/>
    </source>
</evidence>
<dbReference type="PANTHER" id="PTHR10491">
    <property type="entry name" value="DTDP-4-DEHYDRORHAMNOSE REDUCTASE"/>
    <property type="match status" value="1"/>
</dbReference>
<comment type="function">
    <text evidence="2">Catalyzes the reduction of dTDP-6-deoxy-L-lyxo-4-hexulose to yield dTDP-L-rhamnose.</text>
</comment>
<evidence type="ECO:0000256" key="2">
    <source>
        <dbReference type="RuleBase" id="RU364082"/>
    </source>
</evidence>
<dbReference type="Pfam" id="PF04321">
    <property type="entry name" value="RmlD_sub_bind"/>
    <property type="match status" value="1"/>
</dbReference>
<name>A0A212M1I4_9FIRM</name>
<feature type="domain" description="RmlD-like substrate binding" evidence="3">
    <location>
        <begin position="1"/>
        <end position="221"/>
    </location>
</feature>